<dbReference type="EMBL" id="PKPP01000007">
    <property type="protein sequence ID" value="PWA99778.1"/>
    <property type="molecule type" value="Genomic_DNA"/>
</dbReference>
<keyword evidence="1" id="KW-0695">RNA-directed DNA polymerase</keyword>
<protein>
    <submittedName>
        <fullName evidence="1">RNA-directed DNA polymerase, eukaryota, Reverse transcriptase zinc-binding domain protein</fullName>
    </submittedName>
</protein>
<accession>A0A2U1QP66</accession>
<dbReference type="SUPFAM" id="SSF56219">
    <property type="entry name" value="DNase I-like"/>
    <property type="match status" value="1"/>
</dbReference>
<dbReference type="Gene3D" id="3.60.10.10">
    <property type="entry name" value="Endonuclease/exonuclease/phosphatase"/>
    <property type="match status" value="1"/>
</dbReference>
<dbReference type="Proteomes" id="UP000245207">
    <property type="component" value="Unassembled WGS sequence"/>
</dbReference>
<evidence type="ECO:0000313" key="2">
    <source>
        <dbReference type="Proteomes" id="UP000245207"/>
    </source>
</evidence>
<gene>
    <name evidence="1" type="ORF">CTI12_AA003050</name>
</gene>
<dbReference type="InterPro" id="IPR036691">
    <property type="entry name" value="Endo/exonu/phosph_ase_sf"/>
</dbReference>
<evidence type="ECO:0000313" key="1">
    <source>
        <dbReference type="EMBL" id="PWA99778.1"/>
    </source>
</evidence>
<dbReference type="GO" id="GO:0003964">
    <property type="term" value="F:RNA-directed DNA polymerase activity"/>
    <property type="evidence" value="ECO:0007669"/>
    <property type="project" value="UniProtKB-KW"/>
</dbReference>
<keyword evidence="2" id="KW-1185">Reference proteome</keyword>
<organism evidence="1 2">
    <name type="scientific">Artemisia annua</name>
    <name type="common">Sweet wormwood</name>
    <dbReference type="NCBI Taxonomy" id="35608"/>
    <lineage>
        <taxon>Eukaryota</taxon>
        <taxon>Viridiplantae</taxon>
        <taxon>Streptophyta</taxon>
        <taxon>Embryophyta</taxon>
        <taxon>Tracheophyta</taxon>
        <taxon>Spermatophyta</taxon>
        <taxon>Magnoliopsida</taxon>
        <taxon>eudicotyledons</taxon>
        <taxon>Gunneridae</taxon>
        <taxon>Pentapetalae</taxon>
        <taxon>asterids</taxon>
        <taxon>campanulids</taxon>
        <taxon>Asterales</taxon>
        <taxon>Asteraceae</taxon>
        <taxon>Asteroideae</taxon>
        <taxon>Anthemideae</taxon>
        <taxon>Artemisiinae</taxon>
        <taxon>Artemisia</taxon>
    </lineage>
</organism>
<dbReference type="OrthoDB" id="1932741at2759"/>
<reference evidence="1 2" key="1">
    <citation type="journal article" date="2018" name="Mol. Plant">
        <title>The genome of Artemisia annua provides insight into the evolution of Asteraceae family and artemisinin biosynthesis.</title>
        <authorList>
            <person name="Shen Q."/>
            <person name="Zhang L."/>
            <person name="Liao Z."/>
            <person name="Wang S."/>
            <person name="Yan T."/>
            <person name="Shi P."/>
            <person name="Liu M."/>
            <person name="Fu X."/>
            <person name="Pan Q."/>
            <person name="Wang Y."/>
            <person name="Lv Z."/>
            <person name="Lu X."/>
            <person name="Zhang F."/>
            <person name="Jiang W."/>
            <person name="Ma Y."/>
            <person name="Chen M."/>
            <person name="Hao X."/>
            <person name="Li L."/>
            <person name="Tang Y."/>
            <person name="Lv G."/>
            <person name="Zhou Y."/>
            <person name="Sun X."/>
            <person name="Brodelius P.E."/>
            <person name="Rose J.K.C."/>
            <person name="Tang K."/>
        </authorList>
    </citation>
    <scope>NUCLEOTIDE SEQUENCE [LARGE SCALE GENOMIC DNA]</scope>
    <source>
        <strain evidence="2">cv. Huhao1</strain>
        <tissue evidence="1">Leaf</tissue>
    </source>
</reference>
<dbReference type="AlphaFoldDB" id="A0A2U1QP66"/>
<sequence>MYNIAWYFLGDFNSALNLEDKLESSSVIDIAMQEFKECVDQIEVSDVNRSGLQFRWNQKPRGVDGMLKKIDRIMANLGFMDTFLGAYAILQ</sequence>
<keyword evidence="1" id="KW-0548">Nucleotidyltransferase</keyword>
<proteinExistence type="predicted"/>
<comment type="caution">
    <text evidence="1">The sequence shown here is derived from an EMBL/GenBank/DDBJ whole genome shotgun (WGS) entry which is preliminary data.</text>
</comment>
<keyword evidence="1" id="KW-0808">Transferase</keyword>
<name>A0A2U1QP66_ARTAN</name>